<organism evidence="3 4">
    <name type="scientific">Ornithinibacillus bavariensis</name>
    <dbReference type="NCBI Taxonomy" id="545502"/>
    <lineage>
        <taxon>Bacteria</taxon>
        <taxon>Bacillati</taxon>
        <taxon>Bacillota</taxon>
        <taxon>Bacilli</taxon>
        <taxon>Bacillales</taxon>
        <taxon>Bacillaceae</taxon>
        <taxon>Ornithinibacillus</taxon>
    </lineage>
</organism>
<dbReference type="AlphaFoldDB" id="A0A920C6I2"/>
<sequence>MLINRKIRLIHLHRCRGISRQKLRRLLQIDPSLKNVFQLSSSQLSRYLSTNQEKSELLYQDLHNEEIIQDIYRDQKRYSIITILDDNYPPMLKAIKDAPIVLYAAGNLSLLTSAPLLSVIGTRKPSPLAYPNMKFIVTPLVQQKWVIVSGMARGIDSYAHRLALLHKGKTIAVLGSGFHHVYPQENSMLFKHITQNGLAISEYPPNVRPKPYHFPERNRIISGLSFGTLVIEATEKSGTLITVDQALDQGREVYAVPGPPYILESKGCLQLIQDGAKLVQTYEDIFLDWEILKDNWYHITGILK</sequence>
<gene>
    <name evidence="3" type="ORF">J43TS3_07500</name>
</gene>
<feature type="domain" description="Smf/DprA SLOG" evidence="2">
    <location>
        <begin position="80"/>
        <end position="287"/>
    </location>
</feature>
<evidence type="ECO:0000256" key="1">
    <source>
        <dbReference type="ARBA" id="ARBA00006525"/>
    </source>
</evidence>
<dbReference type="PANTHER" id="PTHR43022">
    <property type="entry name" value="PROTEIN SMF"/>
    <property type="match status" value="1"/>
</dbReference>
<protein>
    <submittedName>
        <fullName evidence="3">DNA processing protein DprA</fullName>
    </submittedName>
</protein>
<proteinExistence type="inferred from homology"/>
<dbReference type="SUPFAM" id="SSF102405">
    <property type="entry name" value="MCP/YpsA-like"/>
    <property type="match status" value="1"/>
</dbReference>
<dbReference type="NCBIfam" id="TIGR00732">
    <property type="entry name" value="dprA"/>
    <property type="match status" value="1"/>
</dbReference>
<dbReference type="EMBL" id="BORP01000001">
    <property type="protein sequence ID" value="GIO26139.1"/>
    <property type="molecule type" value="Genomic_DNA"/>
</dbReference>
<evidence type="ECO:0000259" key="2">
    <source>
        <dbReference type="Pfam" id="PF02481"/>
    </source>
</evidence>
<accession>A0A920C6I2</accession>
<keyword evidence="4" id="KW-1185">Reference proteome</keyword>
<evidence type="ECO:0000313" key="3">
    <source>
        <dbReference type="EMBL" id="GIO26139.1"/>
    </source>
</evidence>
<dbReference type="PANTHER" id="PTHR43022:SF1">
    <property type="entry name" value="PROTEIN SMF"/>
    <property type="match status" value="1"/>
</dbReference>
<evidence type="ECO:0000313" key="4">
    <source>
        <dbReference type="Proteomes" id="UP000676917"/>
    </source>
</evidence>
<dbReference type="RefSeq" id="WP_212919628.1">
    <property type="nucleotide sequence ID" value="NZ_BORP01000001.1"/>
</dbReference>
<dbReference type="Pfam" id="PF02481">
    <property type="entry name" value="DNA_processg_A"/>
    <property type="match status" value="1"/>
</dbReference>
<comment type="caution">
    <text evidence="3">The sequence shown here is derived from an EMBL/GenBank/DDBJ whole genome shotgun (WGS) entry which is preliminary data.</text>
</comment>
<dbReference type="GO" id="GO:0009294">
    <property type="term" value="P:DNA-mediated transformation"/>
    <property type="evidence" value="ECO:0007669"/>
    <property type="project" value="InterPro"/>
</dbReference>
<reference evidence="3" key="1">
    <citation type="submission" date="2021-03" db="EMBL/GenBank/DDBJ databases">
        <title>Antimicrobial resistance genes in bacteria isolated from Japanese honey, and their potential for conferring macrolide and lincosamide resistance in the American foulbrood pathogen Paenibacillus larvae.</title>
        <authorList>
            <person name="Okamoto M."/>
            <person name="Kumagai M."/>
            <person name="Kanamori H."/>
            <person name="Takamatsu D."/>
        </authorList>
    </citation>
    <scope>NUCLEOTIDE SEQUENCE</scope>
    <source>
        <strain evidence="3">J43TS3</strain>
    </source>
</reference>
<name>A0A920C6I2_9BACI</name>
<dbReference type="InterPro" id="IPR003488">
    <property type="entry name" value="DprA"/>
</dbReference>
<comment type="similarity">
    <text evidence="1">Belongs to the DprA/Smf family.</text>
</comment>
<dbReference type="Proteomes" id="UP000676917">
    <property type="component" value="Unassembled WGS sequence"/>
</dbReference>
<dbReference type="InterPro" id="IPR057666">
    <property type="entry name" value="DrpA_SLOG"/>
</dbReference>
<dbReference type="Gene3D" id="3.40.50.450">
    <property type="match status" value="1"/>
</dbReference>